<dbReference type="EMBL" id="JAFNEN010000643">
    <property type="protein sequence ID" value="KAG8179175.1"/>
    <property type="molecule type" value="Genomic_DNA"/>
</dbReference>
<dbReference type="AlphaFoldDB" id="A0AAV6U4G8"/>
<comment type="caution">
    <text evidence="1">The sequence shown here is derived from an EMBL/GenBank/DDBJ whole genome shotgun (WGS) entry which is preliminary data.</text>
</comment>
<gene>
    <name evidence="1" type="ORF">JTE90_004005</name>
</gene>
<dbReference type="Proteomes" id="UP000827092">
    <property type="component" value="Unassembled WGS sequence"/>
</dbReference>
<evidence type="ECO:0000313" key="2">
    <source>
        <dbReference type="Proteomes" id="UP000827092"/>
    </source>
</evidence>
<accession>A0AAV6U4G8</accession>
<evidence type="ECO:0000313" key="1">
    <source>
        <dbReference type="EMBL" id="KAG8179175.1"/>
    </source>
</evidence>
<proteinExistence type="predicted"/>
<keyword evidence="2" id="KW-1185">Reference proteome</keyword>
<reference evidence="1 2" key="1">
    <citation type="journal article" date="2022" name="Nat. Ecol. Evol.">
        <title>A masculinizing supergene underlies an exaggerated male reproductive morph in a spider.</title>
        <authorList>
            <person name="Hendrickx F."/>
            <person name="De Corte Z."/>
            <person name="Sonet G."/>
            <person name="Van Belleghem S.M."/>
            <person name="Kostlbacher S."/>
            <person name="Vangestel C."/>
        </authorList>
    </citation>
    <scope>NUCLEOTIDE SEQUENCE [LARGE SCALE GENOMIC DNA]</scope>
    <source>
        <strain evidence="1">W744_W776</strain>
    </source>
</reference>
<organism evidence="1 2">
    <name type="scientific">Oedothorax gibbosus</name>
    <dbReference type="NCBI Taxonomy" id="931172"/>
    <lineage>
        <taxon>Eukaryota</taxon>
        <taxon>Metazoa</taxon>
        <taxon>Ecdysozoa</taxon>
        <taxon>Arthropoda</taxon>
        <taxon>Chelicerata</taxon>
        <taxon>Arachnida</taxon>
        <taxon>Araneae</taxon>
        <taxon>Araneomorphae</taxon>
        <taxon>Entelegynae</taxon>
        <taxon>Araneoidea</taxon>
        <taxon>Linyphiidae</taxon>
        <taxon>Erigoninae</taxon>
        <taxon>Oedothorax</taxon>
    </lineage>
</organism>
<name>A0AAV6U4G8_9ARAC</name>
<sequence length="169" mass="18726">VARTSPAFPLGSWLRGGSAVPGVLGCAGALGGSTRYSLELSHVSPFQEKAFSPSRDPHHQRAPVFDIAPEIRICHKIKYETTSHSRQTVHHVPRCILQRGEETTRVEKNDKRVELATRTAFNSHPLAARCYDHNMHHIPTEIQISAMERHGTGAGPLAEKLRREGSRPD</sequence>
<feature type="non-terminal residue" evidence="1">
    <location>
        <position position="1"/>
    </location>
</feature>
<protein>
    <submittedName>
        <fullName evidence="1">Uncharacterized protein</fullName>
    </submittedName>
</protein>